<evidence type="ECO:0000313" key="2">
    <source>
        <dbReference type="Proteomes" id="UP000827872"/>
    </source>
</evidence>
<dbReference type="Proteomes" id="UP000827872">
    <property type="component" value="Linkage Group LG15"/>
</dbReference>
<name>A0ACB8EU89_9SAUR</name>
<keyword evidence="2" id="KW-1185">Reference proteome</keyword>
<accession>A0ACB8EU89</accession>
<protein>
    <submittedName>
        <fullName evidence="1">Uncharacterized protein</fullName>
    </submittedName>
</protein>
<gene>
    <name evidence="1" type="ORF">K3G42_002957</name>
</gene>
<reference evidence="1" key="1">
    <citation type="submission" date="2021-08" db="EMBL/GenBank/DDBJ databases">
        <title>The first chromosome-level gecko genome reveals the dynamic sex chromosomes of Neotropical dwarf geckos (Sphaerodactylidae: Sphaerodactylus).</title>
        <authorList>
            <person name="Pinto B.J."/>
            <person name="Keating S.E."/>
            <person name="Gamble T."/>
        </authorList>
    </citation>
    <scope>NUCLEOTIDE SEQUENCE</scope>
    <source>
        <strain evidence="1">TG3544</strain>
    </source>
</reference>
<comment type="caution">
    <text evidence="1">The sequence shown here is derived from an EMBL/GenBank/DDBJ whole genome shotgun (WGS) entry which is preliminary data.</text>
</comment>
<organism evidence="1 2">
    <name type="scientific">Sphaerodactylus townsendi</name>
    <dbReference type="NCBI Taxonomy" id="933632"/>
    <lineage>
        <taxon>Eukaryota</taxon>
        <taxon>Metazoa</taxon>
        <taxon>Chordata</taxon>
        <taxon>Craniata</taxon>
        <taxon>Vertebrata</taxon>
        <taxon>Euteleostomi</taxon>
        <taxon>Lepidosauria</taxon>
        <taxon>Squamata</taxon>
        <taxon>Bifurcata</taxon>
        <taxon>Gekkota</taxon>
        <taxon>Sphaerodactylidae</taxon>
        <taxon>Sphaerodactylus</taxon>
    </lineage>
</organism>
<evidence type="ECO:0000313" key="1">
    <source>
        <dbReference type="EMBL" id="KAH7996238.1"/>
    </source>
</evidence>
<proteinExistence type="predicted"/>
<dbReference type="EMBL" id="CM037628">
    <property type="protein sequence ID" value="KAH7996238.1"/>
    <property type="molecule type" value="Genomic_DNA"/>
</dbReference>
<sequence length="336" mass="38422">MSEATFRAYVELHELVMDKNSELRWMEASHWIKLEEDFEEMGHWGRPHLSYLTFHSLMEVRRAFTKGIVLLDLPERSLAGIANQILDHMIDGGHLKPQDREAVLRTLLLQHSHPDESASLGTLSPGKLQQTGSEEADTAQPLLQEHHSIEMKTLSPSSEQEQPRSHGFKKPLLEKILPDSEAVLVLVGCATLLDRPTLAFIRLKDAVELDPVLEVSVPVRFLFVVLGPDPHYTTYHEIGRTISTMMSERVFRHDCYLAEGRQELVKGVEDFLDCCIVVPPCEIANEQLFKTLLPIQKDLLRKRYLPEEKKPELLKELEQKLQAEVLKPEDDDNPFT</sequence>